<organism evidence="6 7">
    <name type="scientific">Acinetobacter baumannii</name>
    <dbReference type="NCBI Taxonomy" id="470"/>
    <lineage>
        <taxon>Bacteria</taxon>
        <taxon>Pseudomonadati</taxon>
        <taxon>Pseudomonadota</taxon>
        <taxon>Gammaproteobacteria</taxon>
        <taxon>Moraxellales</taxon>
        <taxon>Moraxellaceae</taxon>
        <taxon>Acinetobacter</taxon>
        <taxon>Acinetobacter calcoaceticus/baumannii complex</taxon>
    </lineage>
</organism>
<dbReference type="PROSITE" id="PS51898">
    <property type="entry name" value="TYR_RECOMBINASE"/>
    <property type="match status" value="1"/>
</dbReference>
<evidence type="ECO:0000313" key="7">
    <source>
        <dbReference type="Proteomes" id="UP000051449"/>
    </source>
</evidence>
<reference evidence="6 7" key="1">
    <citation type="submission" date="2015-10" db="EMBL/GenBank/DDBJ databases">
        <title>The utility of whole genome sequencing in characterizing Acinetobacter epidemiology and analyzing hospital outbreaks.</title>
        <authorList>
            <person name="Ozer E.A."/>
            <person name="Fitzpatrick M.A."/>
            <person name="Hauser A.R."/>
        </authorList>
    </citation>
    <scope>NUCLEOTIDE SEQUENCE [LARGE SCALE GENOMIC DNA]</scope>
    <source>
        <strain evidence="6 7">ABBL072</strain>
    </source>
</reference>
<keyword evidence="4" id="KW-0233">DNA recombination</keyword>
<name>A0AAP1AA84_ACIBA</name>
<evidence type="ECO:0000256" key="2">
    <source>
        <dbReference type="ARBA" id="ARBA00022908"/>
    </source>
</evidence>
<dbReference type="GO" id="GO:0003677">
    <property type="term" value="F:DNA binding"/>
    <property type="evidence" value="ECO:0007669"/>
    <property type="project" value="UniProtKB-KW"/>
</dbReference>
<dbReference type="CDD" id="cd00397">
    <property type="entry name" value="DNA_BRE_C"/>
    <property type="match status" value="1"/>
</dbReference>
<dbReference type="PANTHER" id="PTHR30349">
    <property type="entry name" value="PHAGE INTEGRASE-RELATED"/>
    <property type="match status" value="1"/>
</dbReference>
<comment type="similarity">
    <text evidence="1">Belongs to the 'phage' integrase family.</text>
</comment>
<evidence type="ECO:0000259" key="5">
    <source>
        <dbReference type="PROSITE" id="PS51898"/>
    </source>
</evidence>
<dbReference type="Pfam" id="PF00589">
    <property type="entry name" value="Phage_integrase"/>
    <property type="match status" value="1"/>
</dbReference>
<evidence type="ECO:0000313" key="6">
    <source>
        <dbReference type="EMBL" id="KQE03584.1"/>
    </source>
</evidence>
<dbReference type="RefSeq" id="WP_000124735.1">
    <property type="nucleotide sequence ID" value="NZ_CAJHHT010000013.1"/>
</dbReference>
<protein>
    <submittedName>
        <fullName evidence="6">Integrase</fullName>
    </submittedName>
</protein>
<feature type="domain" description="Tyr recombinase" evidence="5">
    <location>
        <begin position="7"/>
        <end position="191"/>
    </location>
</feature>
<dbReference type="InterPro" id="IPR013762">
    <property type="entry name" value="Integrase-like_cat_sf"/>
</dbReference>
<dbReference type="InterPro" id="IPR011010">
    <property type="entry name" value="DNA_brk_join_enz"/>
</dbReference>
<keyword evidence="2" id="KW-0229">DNA integration</keyword>
<comment type="caution">
    <text evidence="6">The sequence shown here is derived from an EMBL/GenBank/DDBJ whole genome shotgun (WGS) entry which is preliminary data.</text>
</comment>
<sequence>MARTTTGKAPYVSEDDLEITLATQTGVNALRNKCVLYFSHFLGLRAKELSMLKVGDVYDVKKGKLKDIIRLLGNITKGNRYREVFLVNPIARSLVEEYITKERPKDPDAPLFLSQKGGPFSPNSMVTMINNCYKKAGIQATSHSGRRSFATRLIRKGGDIYSIQQLMGHSSILTTQKYFASDPELLRSIAEKLND</sequence>
<dbReference type="Proteomes" id="UP000051449">
    <property type="component" value="Unassembled WGS sequence"/>
</dbReference>
<accession>A0AAP1AA84</accession>
<proteinExistence type="inferred from homology"/>
<evidence type="ECO:0000256" key="1">
    <source>
        <dbReference type="ARBA" id="ARBA00008857"/>
    </source>
</evidence>
<dbReference type="Gene3D" id="1.10.443.10">
    <property type="entry name" value="Intergrase catalytic core"/>
    <property type="match status" value="1"/>
</dbReference>
<evidence type="ECO:0000256" key="3">
    <source>
        <dbReference type="ARBA" id="ARBA00023125"/>
    </source>
</evidence>
<dbReference type="InterPro" id="IPR050090">
    <property type="entry name" value="Tyrosine_recombinase_XerCD"/>
</dbReference>
<keyword evidence="3" id="KW-0238">DNA-binding</keyword>
<dbReference type="GO" id="GO:0006310">
    <property type="term" value="P:DNA recombination"/>
    <property type="evidence" value="ECO:0007669"/>
    <property type="project" value="UniProtKB-KW"/>
</dbReference>
<dbReference type="AlphaFoldDB" id="A0AAP1AA84"/>
<dbReference type="PANTHER" id="PTHR30349:SF41">
    <property type="entry name" value="INTEGRASE_RECOMBINASE PROTEIN MJ0367-RELATED"/>
    <property type="match status" value="1"/>
</dbReference>
<dbReference type="EMBL" id="LLGC01000179">
    <property type="protein sequence ID" value="KQE03584.1"/>
    <property type="molecule type" value="Genomic_DNA"/>
</dbReference>
<gene>
    <name evidence="6" type="ORF">APD33_13290</name>
</gene>
<dbReference type="SUPFAM" id="SSF56349">
    <property type="entry name" value="DNA breaking-rejoining enzymes"/>
    <property type="match status" value="1"/>
</dbReference>
<dbReference type="GO" id="GO:0015074">
    <property type="term" value="P:DNA integration"/>
    <property type="evidence" value="ECO:0007669"/>
    <property type="project" value="UniProtKB-KW"/>
</dbReference>
<evidence type="ECO:0000256" key="4">
    <source>
        <dbReference type="ARBA" id="ARBA00023172"/>
    </source>
</evidence>
<dbReference type="InterPro" id="IPR002104">
    <property type="entry name" value="Integrase_catalytic"/>
</dbReference>